<accession>A0A7W8F3Y1</accession>
<organism evidence="1 2">
    <name type="scientific">Streptomyces eurocidicus</name>
    <name type="common">Streptoverticillium eurocidicus</name>
    <dbReference type="NCBI Taxonomy" id="66423"/>
    <lineage>
        <taxon>Bacteria</taxon>
        <taxon>Bacillati</taxon>
        <taxon>Actinomycetota</taxon>
        <taxon>Actinomycetes</taxon>
        <taxon>Kitasatosporales</taxon>
        <taxon>Streptomycetaceae</taxon>
        <taxon>Streptomyces</taxon>
    </lineage>
</organism>
<evidence type="ECO:0000313" key="1">
    <source>
        <dbReference type="EMBL" id="MBB5120484.1"/>
    </source>
</evidence>
<protein>
    <submittedName>
        <fullName evidence="1">Uncharacterized protein</fullName>
    </submittedName>
</protein>
<reference evidence="1 2" key="1">
    <citation type="submission" date="2020-08" db="EMBL/GenBank/DDBJ databases">
        <title>Genomic Encyclopedia of Type Strains, Phase III (KMG-III): the genomes of soil and plant-associated and newly described type strains.</title>
        <authorList>
            <person name="Whitman W."/>
        </authorList>
    </citation>
    <scope>NUCLEOTIDE SEQUENCE [LARGE SCALE GENOMIC DNA]</scope>
    <source>
        <strain evidence="1 2">CECT 3259</strain>
    </source>
</reference>
<dbReference type="Proteomes" id="UP000528608">
    <property type="component" value="Unassembled WGS sequence"/>
</dbReference>
<gene>
    <name evidence="1" type="ORF">FHS36_003926</name>
</gene>
<sequence>MHPRQMTHAELTALPVSFPLETANRALGIGRTQGYFMAKTGTYPVRVRQLGRAYRVTRYDLWSYLGLPVIAPDSAGGDVAVAA</sequence>
<evidence type="ECO:0000313" key="2">
    <source>
        <dbReference type="Proteomes" id="UP000528608"/>
    </source>
</evidence>
<dbReference type="EMBL" id="JACHJF010000012">
    <property type="protein sequence ID" value="MBB5120484.1"/>
    <property type="molecule type" value="Genomic_DNA"/>
</dbReference>
<comment type="caution">
    <text evidence="1">The sequence shown here is derived from an EMBL/GenBank/DDBJ whole genome shotgun (WGS) entry which is preliminary data.</text>
</comment>
<dbReference type="RefSeq" id="WP_376697827.1">
    <property type="nucleotide sequence ID" value="NZ_JACHJF010000012.1"/>
</dbReference>
<proteinExistence type="predicted"/>
<name>A0A7W8F3Y1_STREU</name>
<dbReference type="AlphaFoldDB" id="A0A7W8F3Y1"/>